<gene>
    <name evidence="2" type="ORF">GUJ93_ZPchr0002g24480</name>
</gene>
<reference evidence="2" key="1">
    <citation type="journal article" date="2021" name="bioRxiv">
        <title>Whole Genome Assembly and Annotation of Northern Wild Rice, Zizania palustris L., Supports a Whole Genome Duplication in the Zizania Genus.</title>
        <authorList>
            <person name="Haas M."/>
            <person name="Kono T."/>
            <person name="Macchietto M."/>
            <person name="Millas R."/>
            <person name="McGilp L."/>
            <person name="Shao M."/>
            <person name="Duquette J."/>
            <person name="Hirsch C.N."/>
            <person name="Kimball J."/>
        </authorList>
    </citation>
    <scope>NUCLEOTIDE SEQUENCE</scope>
    <source>
        <tissue evidence="2">Fresh leaf tissue</tissue>
    </source>
</reference>
<organism evidence="2 3">
    <name type="scientific">Zizania palustris</name>
    <name type="common">Northern wild rice</name>
    <dbReference type="NCBI Taxonomy" id="103762"/>
    <lineage>
        <taxon>Eukaryota</taxon>
        <taxon>Viridiplantae</taxon>
        <taxon>Streptophyta</taxon>
        <taxon>Embryophyta</taxon>
        <taxon>Tracheophyta</taxon>
        <taxon>Spermatophyta</taxon>
        <taxon>Magnoliopsida</taxon>
        <taxon>Liliopsida</taxon>
        <taxon>Poales</taxon>
        <taxon>Poaceae</taxon>
        <taxon>BOP clade</taxon>
        <taxon>Oryzoideae</taxon>
        <taxon>Oryzeae</taxon>
        <taxon>Zizaniinae</taxon>
        <taxon>Zizania</taxon>
    </lineage>
</organism>
<keyword evidence="1" id="KW-0732">Signal</keyword>
<protein>
    <submittedName>
        <fullName evidence="2">Uncharacterized protein</fullName>
    </submittedName>
</protein>
<feature type="chain" id="PRO_5035328169" evidence="1">
    <location>
        <begin position="21"/>
        <end position="141"/>
    </location>
</feature>
<dbReference type="AlphaFoldDB" id="A0A8J5RS09"/>
<name>A0A8J5RS09_ZIZPA</name>
<keyword evidence="3" id="KW-1185">Reference proteome</keyword>
<proteinExistence type="predicted"/>
<comment type="caution">
    <text evidence="2">The sequence shown here is derived from an EMBL/GenBank/DDBJ whole genome shotgun (WGS) entry which is preliminary data.</text>
</comment>
<evidence type="ECO:0000313" key="3">
    <source>
        <dbReference type="Proteomes" id="UP000729402"/>
    </source>
</evidence>
<feature type="signal peptide" evidence="1">
    <location>
        <begin position="1"/>
        <end position="20"/>
    </location>
</feature>
<evidence type="ECO:0000313" key="2">
    <source>
        <dbReference type="EMBL" id="KAG8059546.1"/>
    </source>
</evidence>
<evidence type="ECO:0000256" key="1">
    <source>
        <dbReference type="SAM" id="SignalP"/>
    </source>
</evidence>
<reference evidence="2" key="2">
    <citation type="submission" date="2021-02" db="EMBL/GenBank/DDBJ databases">
        <authorList>
            <person name="Kimball J.A."/>
            <person name="Haas M.W."/>
            <person name="Macchietto M."/>
            <person name="Kono T."/>
            <person name="Duquette J."/>
            <person name="Shao M."/>
        </authorList>
    </citation>
    <scope>NUCLEOTIDE SEQUENCE</scope>
    <source>
        <tissue evidence="2">Fresh leaf tissue</tissue>
    </source>
</reference>
<dbReference type="Proteomes" id="UP000729402">
    <property type="component" value="Unassembled WGS sequence"/>
</dbReference>
<dbReference type="EMBL" id="JAAALK010000287">
    <property type="protein sequence ID" value="KAG8059546.1"/>
    <property type="molecule type" value="Genomic_DNA"/>
</dbReference>
<accession>A0A8J5RS09</accession>
<sequence length="141" mass="15495">MDAARASLLLAGGLAVSTAAQSVLNPHLYPYTCRRSQRRFLRPASAVSPSPTPLPVTSAKPHYSRWIVVTEKPHAPAGGDEVSRAESVDYYSITSLPWPGYWGARRRRSLAYTMLRGTGATSFAARSAMKRQGTLRKCPRY</sequence>